<dbReference type="CDD" id="cd09089">
    <property type="entry name" value="INPP5c_Synj"/>
    <property type="match status" value="1"/>
</dbReference>
<sequence length="825" mass="90914">ALIKQLEPLGINSKPQMLSRFMEVYRQMWGLNGDHVSKIYAGTGALGGGRSKAKDAARSATRTIQNNFMDRSKQEAIDILLLGSALNSELADKARALLSTNSLHASPSILHEMVSRHYEYTSPVPIRVAVGTWNVNGGQHFRSIAFKHESMDDWLLDARAMNKKKTDKLLSFDEPCEDLQSPIDIYAIGFEEIVDLNASNIMSASTSNQNVWGKELQKTISREHKYVLLTSTQLVGVCLFVFVRPHLAPFIRDVAIDTVKTGLGGKTGNKGGVAIRFLLHSTSICFVCSHFAAGQSNVAERNSDFKDFVKKIAFPMGRTLSSHDYVFWCGDFNYRIDLPNDEVKQLVKAENWSALQACDQLIQQKEAGNTFNGYNEGLPNFAPTYKYDLFCQDYDTSEKKRTPAWTDRVLWRRRDLPRKSDCDLPPPCPGKLLLYDRAELKTSDHRPVIAIIEAEILEVNEDLRESIYQEVISIQGPPDGTAIVTLANQKEFSDEVIDGILTMFAEVGEVILVRFVDDGMWLTFRNGQLALQALHCDGKEVEGTTLKVALKTKGWMKQLLKEFEMGQSNTKALYSATTNSLLGEDFNIPSLSFDIDDEDEEVMSLQASSNNGTPLGSGRNTPVTSESPCFDGAPGGPPSRPGPPPSRQEPPDRPIDAESPQLTSDTTQPPDVLIQPEFEISLGGPPPQVTQEPKKAGPPPRPGAPPSRPPPPSRSMPPPSNTAPPSGAPIKPPSSPVRQRKAEAALKSQQTKSKPMLRPHMMSKFKALTAKPLTHGNAGAAVISRPTTMTHTAHATNEMEAQKLIERLMNQSMDQDLPPPLMPKA</sequence>
<feature type="region of interest" description="Disordered" evidence="6">
    <location>
        <begin position="603"/>
        <end position="759"/>
    </location>
</feature>
<dbReference type="InterPro" id="IPR002013">
    <property type="entry name" value="SAC_dom"/>
</dbReference>
<gene>
    <name evidence="8" type="ORF">OFUS_LOCUS26805</name>
</gene>
<dbReference type="InterPro" id="IPR046985">
    <property type="entry name" value="IP5"/>
</dbReference>
<comment type="similarity">
    <text evidence="2">Belongs to the synaptojanin family.</text>
</comment>
<feature type="non-terminal residue" evidence="8">
    <location>
        <position position="825"/>
    </location>
</feature>
<evidence type="ECO:0000256" key="4">
    <source>
        <dbReference type="ARBA" id="ARBA00013044"/>
    </source>
</evidence>
<evidence type="ECO:0000256" key="3">
    <source>
        <dbReference type="ARBA" id="ARBA00009678"/>
    </source>
</evidence>
<dbReference type="PROSITE" id="PS50275">
    <property type="entry name" value="SAC"/>
    <property type="match status" value="1"/>
</dbReference>
<organism evidence="8 9">
    <name type="scientific">Owenia fusiformis</name>
    <name type="common">Polychaete worm</name>
    <dbReference type="NCBI Taxonomy" id="6347"/>
    <lineage>
        <taxon>Eukaryota</taxon>
        <taxon>Metazoa</taxon>
        <taxon>Spiralia</taxon>
        <taxon>Lophotrochozoa</taxon>
        <taxon>Annelida</taxon>
        <taxon>Polychaeta</taxon>
        <taxon>Sedentaria</taxon>
        <taxon>Canalipalpata</taxon>
        <taxon>Sabellida</taxon>
        <taxon>Oweniida</taxon>
        <taxon>Oweniidae</taxon>
        <taxon>Owenia</taxon>
    </lineage>
</organism>
<dbReference type="PANTHER" id="PTHR11200">
    <property type="entry name" value="INOSITOL 5-PHOSPHATASE"/>
    <property type="match status" value="1"/>
</dbReference>
<dbReference type="Gene3D" id="3.60.10.10">
    <property type="entry name" value="Endonuclease/exonuclease/phosphatase"/>
    <property type="match status" value="1"/>
</dbReference>
<dbReference type="OrthoDB" id="1925875at2759"/>
<dbReference type="SMART" id="SM00128">
    <property type="entry name" value="IPPc"/>
    <property type="match status" value="1"/>
</dbReference>
<dbReference type="SUPFAM" id="SSF56219">
    <property type="entry name" value="DNase I-like"/>
    <property type="match status" value="1"/>
</dbReference>
<dbReference type="EMBL" id="CAIIXF020000307">
    <property type="protein sequence ID" value="CAH1803194.1"/>
    <property type="molecule type" value="Genomic_DNA"/>
</dbReference>
<dbReference type="GO" id="GO:0046856">
    <property type="term" value="P:phosphatidylinositol dephosphorylation"/>
    <property type="evidence" value="ECO:0007669"/>
    <property type="project" value="InterPro"/>
</dbReference>
<dbReference type="GO" id="GO:0048488">
    <property type="term" value="P:synaptic vesicle endocytosis"/>
    <property type="evidence" value="ECO:0007669"/>
    <property type="project" value="TreeGrafter"/>
</dbReference>
<dbReference type="InterPro" id="IPR000300">
    <property type="entry name" value="IPPc"/>
</dbReference>
<feature type="compositionally biased region" description="Pro residues" evidence="6">
    <location>
        <begin position="696"/>
        <end position="735"/>
    </location>
</feature>
<dbReference type="InterPro" id="IPR036691">
    <property type="entry name" value="Endo/exonu/phosph_ase_sf"/>
</dbReference>
<evidence type="ECO:0000256" key="1">
    <source>
        <dbReference type="ARBA" id="ARBA00001786"/>
    </source>
</evidence>
<dbReference type="InterPro" id="IPR012677">
    <property type="entry name" value="Nucleotide-bd_a/b_plait_sf"/>
</dbReference>
<comment type="similarity">
    <text evidence="3">In the central section; belongs to the inositol 1,4,5-trisphosphate 5-phosphatase family.</text>
</comment>
<dbReference type="Proteomes" id="UP000749559">
    <property type="component" value="Unassembled WGS sequence"/>
</dbReference>
<dbReference type="SUPFAM" id="SSF54928">
    <property type="entry name" value="RNA-binding domain, RBD"/>
    <property type="match status" value="1"/>
</dbReference>
<comment type="catalytic activity">
    <reaction evidence="1">
        <text>a 1,2-diacyl-sn-glycero-3-phospho-(1D-myo-inositol-4,5-bisphosphate) + H2O = a 1,2-diacyl-sn-glycero-3-phospho-(1D-myo-inositol 4-phosphate) + phosphate</text>
        <dbReference type="Rhea" id="RHEA:22764"/>
        <dbReference type="ChEBI" id="CHEBI:15377"/>
        <dbReference type="ChEBI" id="CHEBI:43474"/>
        <dbReference type="ChEBI" id="CHEBI:58178"/>
        <dbReference type="ChEBI" id="CHEBI:58456"/>
        <dbReference type="EC" id="3.1.3.36"/>
    </reaction>
</comment>
<dbReference type="AlphaFoldDB" id="A0A8S4QBM2"/>
<dbReference type="Gene3D" id="3.30.70.330">
    <property type="match status" value="1"/>
</dbReference>
<dbReference type="Pfam" id="PF08952">
    <property type="entry name" value="DUF1866"/>
    <property type="match status" value="1"/>
</dbReference>
<dbReference type="GO" id="GO:0098793">
    <property type="term" value="C:presynapse"/>
    <property type="evidence" value="ECO:0007669"/>
    <property type="project" value="GOC"/>
</dbReference>
<feature type="compositionally biased region" description="Pro residues" evidence="6">
    <location>
        <begin position="635"/>
        <end position="648"/>
    </location>
</feature>
<feature type="domain" description="SAC" evidence="7">
    <location>
        <begin position="1"/>
        <end position="42"/>
    </location>
</feature>
<dbReference type="FunFam" id="3.60.10.10:FF:000003">
    <property type="entry name" value="Synaptojanin-1 isoform 1"/>
    <property type="match status" value="1"/>
</dbReference>
<evidence type="ECO:0000256" key="5">
    <source>
        <dbReference type="ARBA" id="ARBA00022801"/>
    </source>
</evidence>
<name>A0A8S4QBM2_OWEFU</name>
<feature type="compositionally biased region" description="Polar residues" evidence="6">
    <location>
        <begin position="605"/>
        <end position="627"/>
    </location>
</feature>
<accession>A0A8S4QBM2</accession>
<reference evidence="8" key="1">
    <citation type="submission" date="2022-03" db="EMBL/GenBank/DDBJ databases">
        <authorList>
            <person name="Martin C."/>
        </authorList>
    </citation>
    <scope>NUCLEOTIDE SEQUENCE</scope>
</reference>
<dbReference type="GO" id="GO:0004439">
    <property type="term" value="F:phosphatidylinositol-4,5-bisphosphate 5-phosphatase activity"/>
    <property type="evidence" value="ECO:0007669"/>
    <property type="project" value="UniProtKB-EC"/>
</dbReference>
<evidence type="ECO:0000259" key="7">
    <source>
        <dbReference type="PROSITE" id="PS50275"/>
    </source>
</evidence>
<evidence type="ECO:0000256" key="6">
    <source>
        <dbReference type="SAM" id="MobiDB-lite"/>
    </source>
</evidence>
<evidence type="ECO:0000313" key="8">
    <source>
        <dbReference type="EMBL" id="CAH1803194.1"/>
    </source>
</evidence>
<protein>
    <recommendedName>
        <fullName evidence="4">phosphoinositide 5-phosphatase</fullName>
        <ecNumber evidence="4">3.1.3.36</ecNumber>
    </recommendedName>
</protein>
<comment type="caution">
    <text evidence="8">The sequence shown here is derived from an EMBL/GenBank/DDBJ whole genome shotgun (WGS) entry which is preliminary data.</text>
</comment>
<dbReference type="PANTHER" id="PTHR11200:SF257">
    <property type="entry name" value="PHOSPHOINOSITIDE 5-PHOSPHATASE"/>
    <property type="match status" value="1"/>
</dbReference>
<dbReference type="EC" id="3.1.3.36" evidence="4"/>
<dbReference type="GO" id="GO:0003676">
    <property type="term" value="F:nucleic acid binding"/>
    <property type="evidence" value="ECO:0007669"/>
    <property type="project" value="InterPro"/>
</dbReference>
<dbReference type="InterPro" id="IPR015047">
    <property type="entry name" value="SYNJ1/2_RRM"/>
</dbReference>
<dbReference type="InterPro" id="IPR035979">
    <property type="entry name" value="RBD_domain_sf"/>
</dbReference>
<proteinExistence type="inferred from homology"/>
<dbReference type="SMART" id="SM01165">
    <property type="entry name" value="DUF1866"/>
    <property type="match status" value="1"/>
</dbReference>
<feature type="non-terminal residue" evidence="8">
    <location>
        <position position="1"/>
    </location>
</feature>
<evidence type="ECO:0000313" key="9">
    <source>
        <dbReference type="Proteomes" id="UP000749559"/>
    </source>
</evidence>
<evidence type="ECO:0000256" key="2">
    <source>
        <dbReference type="ARBA" id="ARBA00008943"/>
    </source>
</evidence>
<feature type="compositionally biased region" description="Polar residues" evidence="6">
    <location>
        <begin position="660"/>
        <end position="669"/>
    </location>
</feature>
<keyword evidence="9" id="KW-1185">Reference proteome</keyword>
<dbReference type="Pfam" id="PF22669">
    <property type="entry name" value="Exo_endo_phos2"/>
    <property type="match status" value="1"/>
</dbReference>
<keyword evidence="5" id="KW-0378">Hydrolase</keyword>